<dbReference type="GO" id="GO:0030203">
    <property type="term" value="P:glycosaminoglycan metabolic process"/>
    <property type="evidence" value="ECO:0007669"/>
    <property type="project" value="TreeGrafter"/>
</dbReference>
<organism evidence="12 13">
    <name type="scientific">Aphanomyces euteiches</name>
    <dbReference type="NCBI Taxonomy" id="100861"/>
    <lineage>
        <taxon>Eukaryota</taxon>
        <taxon>Sar</taxon>
        <taxon>Stramenopiles</taxon>
        <taxon>Oomycota</taxon>
        <taxon>Saprolegniomycetes</taxon>
        <taxon>Saprolegniales</taxon>
        <taxon>Verrucalvaceae</taxon>
        <taxon>Aphanomyces</taxon>
    </lineage>
</organism>
<evidence type="ECO:0000256" key="1">
    <source>
        <dbReference type="ARBA" id="ARBA00001231"/>
    </source>
</evidence>
<dbReference type="GO" id="GO:0005886">
    <property type="term" value="C:plasma membrane"/>
    <property type="evidence" value="ECO:0007669"/>
    <property type="project" value="TreeGrafter"/>
</dbReference>
<dbReference type="CDD" id="cd06562">
    <property type="entry name" value="GH20_HexA_HexB-like"/>
    <property type="match status" value="1"/>
</dbReference>
<dbReference type="InterPro" id="IPR017853">
    <property type="entry name" value="GH"/>
</dbReference>
<evidence type="ECO:0000256" key="3">
    <source>
        <dbReference type="ARBA" id="ARBA00022729"/>
    </source>
</evidence>
<evidence type="ECO:0000256" key="2">
    <source>
        <dbReference type="ARBA" id="ARBA00006285"/>
    </source>
</evidence>
<evidence type="ECO:0000256" key="4">
    <source>
        <dbReference type="ARBA" id="ARBA00022801"/>
    </source>
</evidence>
<evidence type="ECO:0000313" key="12">
    <source>
        <dbReference type="EMBL" id="KAF0722169.1"/>
    </source>
</evidence>
<dbReference type="Gene3D" id="3.20.20.80">
    <property type="entry name" value="Glycosidases"/>
    <property type="match status" value="1"/>
</dbReference>
<dbReference type="Pfam" id="PF14845">
    <property type="entry name" value="Glycohydro_20b2"/>
    <property type="match status" value="1"/>
</dbReference>
<dbReference type="InterPro" id="IPR025705">
    <property type="entry name" value="Beta_hexosaminidase_sua/sub"/>
</dbReference>
<gene>
    <name evidence="12" type="ORF">Ae201684_018649</name>
</gene>
<keyword evidence="13" id="KW-1185">Reference proteome</keyword>
<dbReference type="GO" id="GO:0005975">
    <property type="term" value="P:carbohydrate metabolic process"/>
    <property type="evidence" value="ECO:0007669"/>
    <property type="project" value="InterPro"/>
</dbReference>
<keyword evidence="5" id="KW-0325">Glycoprotein</keyword>
<dbReference type="FunFam" id="3.20.20.80:FF:000063">
    <property type="entry name" value="Beta-hexosaminidase"/>
    <property type="match status" value="1"/>
</dbReference>
<dbReference type="Proteomes" id="UP000481153">
    <property type="component" value="Unassembled WGS sequence"/>
</dbReference>
<keyword evidence="4 7" id="KW-0378">Hydrolase</keyword>
<keyword evidence="6 7" id="KW-0326">Glycosidase</keyword>
<comment type="caution">
    <text evidence="12">The sequence shown here is derived from an EMBL/GenBank/DDBJ whole genome shotgun (WGS) entry which is preliminary data.</text>
</comment>
<protein>
    <recommendedName>
        <fullName evidence="7">Beta-hexosaminidase</fullName>
        <ecNumber evidence="7">3.2.1.52</ecNumber>
    </recommendedName>
</protein>
<dbReference type="PANTHER" id="PTHR22600:SF26">
    <property type="entry name" value="BETA-N-ACETYLHEXOSAMINIDASE"/>
    <property type="match status" value="1"/>
</dbReference>
<dbReference type="PANTHER" id="PTHR22600">
    <property type="entry name" value="BETA-HEXOSAMINIDASE"/>
    <property type="match status" value="1"/>
</dbReference>
<dbReference type="InterPro" id="IPR029018">
    <property type="entry name" value="Hex-like_dom2"/>
</dbReference>
<proteinExistence type="inferred from homology"/>
<evidence type="ECO:0000256" key="7">
    <source>
        <dbReference type="PIRNR" id="PIRNR001093"/>
    </source>
</evidence>
<name>A0A6G0W7S5_9STRA</name>
<comment type="similarity">
    <text evidence="2 7">Belongs to the glycosyl hydrolase 20 family.</text>
</comment>
<dbReference type="VEuPathDB" id="FungiDB:AeMF1_015698"/>
<evidence type="ECO:0000259" key="11">
    <source>
        <dbReference type="Pfam" id="PF14845"/>
    </source>
</evidence>
<evidence type="ECO:0000256" key="5">
    <source>
        <dbReference type="ARBA" id="ARBA00023180"/>
    </source>
</evidence>
<dbReference type="Gene3D" id="3.30.379.10">
    <property type="entry name" value="Chitobiase/beta-hexosaminidase domain 2-like"/>
    <property type="match status" value="1"/>
</dbReference>
<feature type="chain" id="PRO_5026255618" description="Beta-hexosaminidase" evidence="9">
    <location>
        <begin position="24"/>
        <end position="576"/>
    </location>
</feature>
<dbReference type="GO" id="GO:0016231">
    <property type="term" value="F:beta-N-acetylglucosaminidase activity"/>
    <property type="evidence" value="ECO:0007669"/>
    <property type="project" value="TreeGrafter"/>
</dbReference>
<evidence type="ECO:0000256" key="6">
    <source>
        <dbReference type="ARBA" id="ARBA00023295"/>
    </source>
</evidence>
<sequence>MTSARILVLVVVAVFATASWALAIPLKRYQCINSICVLEPLSFTSNGTSLAICEMTCGNGSLWPKPTQATVSSFVRSIQVKEIPLMITFLDHTNYATKATECTEVSTELHLAIKATITTADERLGLGTNESYSLVVDVSKSPPIVITAVSIYGYRHALTTLSQLIEYDEITHTMQIVEAATIHDKPVFPHRGLTLDTSRNYYSVASIKRILDGMALNKLNTFHWHLTDTHSFPLEIIGEPRLTTYGAYSARQIYSQADIRSLVRYAKLRGIRVIPELDAPAHVGAGWQWGPTADLGELVVCYDHSPWEAACVEPPCGQLNPTNANIYPILQTIYSEYHALFDSDVIHMGGDEVHFGCWNMSKAVTDNMPKRDAKAFIDLWGNFQKKARGLVHDISPESKLMLWTSELTKSANIQQYLNPSEYIIQVWDVIGSNASASLARLGYQVVLSNYDAWYLDCGFGNWLSKGTSWCDPVKSWPTIYSVNMFAGMTPDLHQFVLGGEVALWSEMADENSADLKLWPRTAAAAERLWSNPNSSWKDALPRLRRQRSRLVQLGIRADAMQPQWCQDHPRRCGLLG</sequence>
<feature type="signal peptide" evidence="9">
    <location>
        <begin position="1"/>
        <end position="23"/>
    </location>
</feature>
<dbReference type="PRINTS" id="PR00738">
    <property type="entry name" value="GLHYDRLASE20"/>
</dbReference>
<dbReference type="SUPFAM" id="SSF55545">
    <property type="entry name" value="beta-N-acetylhexosaminidase-like domain"/>
    <property type="match status" value="1"/>
</dbReference>
<evidence type="ECO:0000256" key="9">
    <source>
        <dbReference type="SAM" id="SignalP"/>
    </source>
</evidence>
<dbReference type="InterPro" id="IPR029019">
    <property type="entry name" value="HEX_eukaryotic_N"/>
</dbReference>
<accession>A0A6G0W7S5</accession>
<feature type="domain" description="Glycoside hydrolase family 20 catalytic" evidence="10">
    <location>
        <begin position="188"/>
        <end position="531"/>
    </location>
</feature>
<keyword evidence="3 9" id="KW-0732">Signal</keyword>
<dbReference type="SUPFAM" id="SSF51445">
    <property type="entry name" value="(Trans)glycosidases"/>
    <property type="match status" value="1"/>
</dbReference>
<feature type="domain" description="Beta-hexosaminidase eukaryotic type N-terminal" evidence="11">
    <location>
        <begin position="112"/>
        <end position="164"/>
    </location>
</feature>
<dbReference type="EMBL" id="VJMJ01000345">
    <property type="protein sequence ID" value="KAF0722169.1"/>
    <property type="molecule type" value="Genomic_DNA"/>
</dbReference>
<reference evidence="12 13" key="1">
    <citation type="submission" date="2019-07" db="EMBL/GenBank/DDBJ databases">
        <title>Genomics analysis of Aphanomyces spp. identifies a new class of oomycete effector associated with host adaptation.</title>
        <authorList>
            <person name="Gaulin E."/>
        </authorList>
    </citation>
    <scope>NUCLEOTIDE SEQUENCE [LARGE SCALE GENOMIC DNA]</scope>
    <source>
        <strain evidence="12 13">ATCC 201684</strain>
    </source>
</reference>
<feature type="active site" description="Proton donor" evidence="8">
    <location>
        <position position="352"/>
    </location>
</feature>
<dbReference type="EC" id="3.2.1.52" evidence="7"/>
<dbReference type="InterPro" id="IPR015883">
    <property type="entry name" value="Glyco_hydro_20_cat"/>
</dbReference>
<dbReference type="AlphaFoldDB" id="A0A6G0W7S5"/>
<evidence type="ECO:0000259" key="10">
    <source>
        <dbReference type="Pfam" id="PF00728"/>
    </source>
</evidence>
<dbReference type="Pfam" id="PF00728">
    <property type="entry name" value="Glyco_hydro_20"/>
    <property type="match status" value="1"/>
</dbReference>
<comment type="catalytic activity">
    <reaction evidence="1 7">
        <text>Hydrolysis of terminal non-reducing N-acetyl-D-hexosamine residues in N-acetyl-beta-D-hexosaminides.</text>
        <dbReference type="EC" id="3.2.1.52"/>
    </reaction>
</comment>
<evidence type="ECO:0000256" key="8">
    <source>
        <dbReference type="PIRSR" id="PIRSR001093-1"/>
    </source>
</evidence>
<evidence type="ECO:0000313" key="13">
    <source>
        <dbReference type="Proteomes" id="UP000481153"/>
    </source>
</evidence>
<dbReference type="PIRSF" id="PIRSF001093">
    <property type="entry name" value="B-hxosamndse_ab_euk"/>
    <property type="match status" value="1"/>
</dbReference>